<dbReference type="EMBL" id="CP090035">
    <property type="protein sequence ID" value="UPK96875.1"/>
    <property type="molecule type" value="Genomic_DNA"/>
</dbReference>
<gene>
    <name evidence="1" type="ORF">LCI18_007810</name>
</gene>
<reference evidence="1" key="1">
    <citation type="submission" date="2021-11" db="EMBL/GenBank/DDBJ databases">
        <title>Fusarium solani-melongenae Genome sequencing and assembly.</title>
        <authorList>
            <person name="Xie S."/>
            <person name="Huang L."/>
            <person name="Zhang X."/>
        </authorList>
    </citation>
    <scope>NUCLEOTIDE SEQUENCE</scope>
    <source>
        <strain evidence="1">CRI 24-3</strain>
    </source>
</reference>
<sequence length="134" mass="15009">MLFPNSHVVPDVRPDVPRCPQPIMRMTHSTEASRTLISGRFTTAAMTAHELLSIFHMHEHLSPLHPLTRGAASLRHSWPYVLTWKIPGFLYLPELWNHTLHGISLRARRMPLPGLEGAPSNCSISCTPVFLSSA</sequence>
<keyword evidence="2" id="KW-1185">Reference proteome</keyword>
<evidence type="ECO:0000313" key="2">
    <source>
        <dbReference type="Proteomes" id="UP000830768"/>
    </source>
</evidence>
<accession>A0ACD3Z6L9</accession>
<protein>
    <submittedName>
        <fullName evidence="1">Uncharacterized protein</fullName>
    </submittedName>
</protein>
<dbReference type="Proteomes" id="UP000830768">
    <property type="component" value="Chromosome 6"/>
</dbReference>
<organism evidence="1 2">
    <name type="scientific">Fusarium solani subsp. cucurbitae</name>
    <name type="common">Neocosmosporum cucurbitae</name>
    <dbReference type="NCBI Taxonomy" id="2747967"/>
    <lineage>
        <taxon>Eukaryota</taxon>
        <taxon>Fungi</taxon>
        <taxon>Dikarya</taxon>
        <taxon>Ascomycota</taxon>
        <taxon>Pezizomycotina</taxon>
        <taxon>Sordariomycetes</taxon>
        <taxon>Hypocreomycetidae</taxon>
        <taxon>Hypocreales</taxon>
        <taxon>Nectriaceae</taxon>
        <taxon>Fusarium</taxon>
        <taxon>Fusarium solani species complex</taxon>
    </lineage>
</organism>
<evidence type="ECO:0000313" key="1">
    <source>
        <dbReference type="EMBL" id="UPK96875.1"/>
    </source>
</evidence>
<name>A0ACD3Z6L9_FUSSC</name>
<proteinExistence type="predicted"/>